<keyword evidence="1" id="KW-0175">Coiled coil</keyword>
<dbReference type="OrthoDB" id="2286242at2759"/>
<dbReference type="InterPro" id="IPR011604">
    <property type="entry name" value="PDDEXK-like_dom_sf"/>
</dbReference>
<gene>
    <name evidence="3" type="ORF">ILUMI_16744</name>
</gene>
<evidence type="ECO:0000313" key="4">
    <source>
        <dbReference type="Proteomes" id="UP000801492"/>
    </source>
</evidence>
<evidence type="ECO:0000313" key="3">
    <source>
        <dbReference type="EMBL" id="KAF2889429.1"/>
    </source>
</evidence>
<feature type="compositionally biased region" description="Basic residues" evidence="2">
    <location>
        <begin position="208"/>
        <end position="221"/>
    </location>
</feature>
<dbReference type="Gene3D" id="3.90.320.10">
    <property type="match status" value="1"/>
</dbReference>
<feature type="compositionally biased region" description="Basic and acidic residues" evidence="2">
    <location>
        <begin position="185"/>
        <end position="207"/>
    </location>
</feature>
<name>A0A8K0CN01_IGNLU</name>
<reference evidence="3" key="1">
    <citation type="submission" date="2019-08" db="EMBL/GenBank/DDBJ databases">
        <title>The genome of the North American firefly Photinus pyralis.</title>
        <authorList>
            <consortium name="Photinus pyralis genome working group"/>
            <person name="Fallon T.R."/>
            <person name="Sander Lower S.E."/>
            <person name="Weng J.-K."/>
        </authorList>
    </citation>
    <scope>NUCLEOTIDE SEQUENCE</scope>
    <source>
        <strain evidence="3">TRF0915ILg1</strain>
        <tissue evidence="3">Whole body</tissue>
    </source>
</reference>
<organism evidence="3 4">
    <name type="scientific">Ignelater luminosus</name>
    <name type="common">Cucubano</name>
    <name type="synonym">Pyrophorus luminosus</name>
    <dbReference type="NCBI Taxonomy" id="2038154"/>
    <lineage>
        <taxon>Eukaryota</taxon>
        <taxon>Metazoa</taxon>
        <taxon>Ecdysozoa</taxon>
        <taxon>Arthropoda</taxon>
        <taxon>Hexapoda</taxon>
        <taxon>Insecta</taxon>
        <taxon>Pterygota</taxon>
        <taxon>Neoptera</taxon>
        <taxon>Endopterygota</taxon>
        <taxon>Coleoptera</taxon>
        <taxon>Polyphaga</taxon>
        <taxon>Elateriformia</taxon>
        <taxon>Elateroidea</taxon>
        <taxon>Elateridae</taxon>
        <taxon>Agrypninae</taxon>
        <taxon>Pyrophorini</taxon>
        <taxon>Ignelater</taxon>
    </lineage>
</organism>
<accession>A0A8K0CN01</accession>
<dbReference type="Proteomes" id="UP000801492">
    <property type="component" value="Unassembled WGS sequence"/>
</dbReference>
<evidence type="ECO:0000256" key="2">
    <source>
        <dbReference type="SAM" id="MobiDB-lite"/>
    </source>
</evidence>
<sequence length="221" mass="26039">MELDIHSEELEKEANDLMKSLQVAIDKRNDIEEKTAGQNDNDNWFQERKNRLTASVFGPVSKRREKSTWAPLFKQTYDKASKYLPELRIGQPVVKQLYPESNTTWTKGYIVEKTDDSSYIVNVNGNKYRRSRIHIRPNLLPSKEIKEQEKEEVGSMNEENKQVEFNEVEKKRKEKELTSQNEDEANNHILEKRNLEKDLNGMSEEIKGKKRKAKKREKITK</sequence>
<feature type="region of interest" description="Disordered" evidence="2">
    <location>
        <begin position="146"/>
        <end position="221"/>
    </location>
</feature>
<keyword evidence="4" id="KW-1185">Reference proteome</keyword>
<feature type="compositionally biased region" description="Basic and acidic residues" evidence="2">
    <location>
        <begin position="146"/>
        <end position="177"/>
    </location>
</feature>
<dbReference type="EMBL" id="VTPC01066888">
    <property type="protein sequence ID" value="KAF2889429.1"/>
    <property type="molecule type" value="Genomic_DNA"/>
</dbReference>
<comment type="caution">
    <text evidence="3">The sequence shown here is derived from an EMBL/GenBank/DDBJ whole genome shotgun (WGS) entry which is preliminary data.</text>
</comment>
<protein>
    <submittedName>
        <fullName evidence="3">Uncharacterized protein</fullName>
    </submittedName>
</protein>
<feature type="coiled-coil region" evidence="1">
    <location>
        <begin position="7"/>
        <end position="34"/>
    </location>
</feature>
<evidence type="ECO:0000256" key="1">
    <source>
        <dbReference type="SAM" id="Coils"/>
    </source>
</evidence>
<proteinExistence type="predicted"/>
<dbReference type="AlphaFoldDB" id="A0A8K0CN01"/>